<dbReference type="Proteomes" id="UP000887540">
    <property type="component" value="Unplaced"/>
</dbReference>
<keyword evidence="1" id="KW-1185">Reference proteome</keyword>
<evidence type="ECO:0000313" key="1">
    <source>
        <dbReference type="Proteomes" id="UP000887540"/>
    </source>
</evidence>
<reference evidence="2" key="1">
    <citation type="submission" date="2022-11" db="UniProtKB">
        <authorList>
            <consortium name="WormBaseParasite"/>
        </authorList>
    </citation>
    <scope>IDENTIFICATION</scope>
</reference>
<evidence type="ECO:0000313" key="2">
    <source>
        <dbReference type="WBParaSite" id="ACRNAN_scaffold18547.g27886.t1"/>
    </source>
</evidence>
<accession>A0A914D419</accession>
<dbReference type="WBParaSite" id="ACRNAN_scaffold18547.g27886.t1">
    <property type="protein sequence ID" value="ACRNAN_scaffold18547.g27886.t1"/>
    <property type="gene ID" value="ACRNAN_scaffold18547.g27886"/>
</dbReference>
<name>A0A914D419_9BILA</name>
<proteinExistence type="predicted"/>
<sequence>MEHDHSSVSQEDSSWEVVLPKEWIRLEKPVIYYVIGVSVEFVLAERADYNESCSSPDLIFITQRTCWIVDGVYRGSSYPKAIFKYQDRVEVSVIAPMRDSMSGLLIEVAKNLRVNAEEDKKFLSGSEDIQLATCEEAFDFTEDPEEGDLIEVYQAYIKQNCWDGVYYFLNQKSCMRSFEKRVPASRYQWYLILLEKKCASVFTPTPSLGLYDLALKMIKGNFLYKSIVEKRVDNPEIITELLGEDLGLIPLPEIPSHYGDLPILRHSSLDREQATTIWLLGEKQLPILFQQAPAGSGKTVTIVEHAWRIRQNPD</sequence>
<organism evidence="1 2">
    <name type="scientific">Acrobeloides nanus</name>
    <dbReference type="NCBI Taxonomy" id="290746"/>
    <lineage>
        <taxon>Eukaryota</taxon>
        <taxon>Metazoa</taxon>
        <taxon>Ecdysozoa</taxon>
        <taxon>Nematoda</taxon>
        <taxon>Chromadorea</taxon>
        <taxon>Rhabditida</taxon>
        <taxon>Tylenchina</taxon>
        <taxon>Cephalobomorpha</taxon>
        <taxon>Cephaloboidea</taxon>
        <taxon>Cephalobidae</taxon>
        <taxon>Acrobeloides</taxon>
    </lineage>
</organism>
<dbReference type="AlphaFoldDB" id="A0A914D419"/>
<protein>
    <submittedName>
        <fullName evidence="2">Uncharacterized protein</fullName>
    </submittedName>
</protein>